<dbReference type="CDD" id="cd02016">
    <property type="entry name" value="TPP_E1_OGDC_like"/>
    <property type="match status" value="1"/>
</dbReference>
<dbReference type="InterPro" id="IPR032106">
    <property type="entry name" value="2-oxogl_dehyd_N"/>
</dbReference>
<name>A0A916YV91_9BACL</name>
<accession>A0A916YV91</accession>
<comment type="catalytic activity">
    <reaction evidence="5 6">
        <text>N(6)-[(R)-lipoyl]-L-lysyl-[protein] + 2-oxoglutarate + H(+) = N(6)-[(R)-S(8)-succinyldihydrolipoyl]-L-lysyl-[protein] + CO2</text>
        <dbReference type="Rhea" id="RHEA:12188"/>
        <dbReference type="Rhea" id="RHEA-COMP:10474"/>
        <dbReference type="Rhea" id="RHEA-COMP:20092"/>
        <dbReference type="ChEBI" id="CHEBI:15378"/>
        <dbReference type="ChEBI" id="CHEBI:16526"/>
        <dbReference type="ChEBI" id="CHEBI:16810"/>
        <dbReference type="ChEBI" id="CHEBI:83099"/>
        <dbReference type="ChEBI" id="CHEBI:83120"/>
        <dbReference type="EC" id="1.2.4.2"/>
    </reaction>
</comment>
<dbReference type="NCBIfam" id="NF006914">
    <property type="entry name" value="PRK09404.1"/>
    <property type="match status" value="1"/>
</dbReference>
<evidence type="ECO:0000256" key="1">
    <source>
        <dbReference type="ARBA" id="ARBA00001964"/>
    </source>
</evidence>
<dbReference type="Gene3D" id="3.40.50.12470">
    <property type="match status" value="1"/>
</dbReference>
<dbReference type="SMART" id="SM00861">
    <property type="entry name" value="Transket_pyr"/>
    <property type="match status" value="1"/>
</dbReference>
<evidence type="ECO:0000256" key="3">
    <source>
        <dbReference type="ARBA" id="ARBA00023052"/>
    </source>
</evidence>
<dbReference type="HAMAP" id="MF_01169">
    <property type="entry name" value="SucA_OdhA"/>
    <property type="match status" value="1"/>
</dbReference>
<dbReference type="EC" id="1.2.4.2" evidence="6"/>
<dbReference type="RefSeq" id="WP_188991951.1">
    <property type="nucleotide sequence ID" value="NZ_BMHP01000002.1"/>
</dbReference>
<dbReference type="InterPro" id="IPR042179">
    <property type="entry name" value="KGD_C_sf"/>
</dbReference>
<keyword evidence="3 6" id="KW-0786">Thiamine pyrophosphate</keyword>
<dbReference type="Gene3D" id="3.40.50.970">
    <property type="match status" value="1"/>
</dbReference>
<keyword evidence="9" id="KW-1185">Reference proteome</keyword>
<evidence type="ECO:0000313" key="8">
    <source>
        <dbReference type="EMBL" id="GGD63063.1"/>
    </source>
</evidence>
<dbReference type="GO" id="GO:0004591">
    <property type="term" value="F:oxoglutarate dehydrogenase (succinyl-transferring) activity"/>
    <property type="evidence" value="ECO:0007669"/>
    <property type="project" value="UniProtKB-UniRule"/>
</dbReference>
<dbReference type="PANTHER" id="PTHR23152">
    <property type="entry name" value="2-OXOGLUTARATE DEHYDROGENASE"/>
    <property type="match status" value="1"/>
</dbReference>
<evidence type="ECO:0000313" key="9">
    <source>
        <dbReference type="Proteomes" id="UP000612456"/>
    </source>
</evidence>
<evidence type="ECO:0000256" key="5">
    <source>
        <dbReference type="ARBA" id="ARBA00051911"/>
    </source>
</evidence>
<dbReference type="InterPro" id="IPR001017">
    <property type="entry name" value="DH_E1"/>
</dbReference>
<dbReference type="GO" id="GO:0006099">
    <property type="term" value="P:tricarboxylic acid cycle"/>
    <property type="evidence" value="ECO:0007669"/>
    <property type="project" value="TreeGrafter"/>
</dbReference>
<dbReference type="Pfam" id="PF16078">
    <property type="entry name" value="2-oxogl_dehyd_N"/>
    <property type="match status" value="1"/>
</dbReference>
<reference evidence="8" key="2">
    <citation type="submission" date="2020-09" db="EMBL/GenBank/DDBJ databases">
        <authorList>
            <person name="Sun Q."/>
            <person name="Zhou Y."/>
        </authorList>
    </citation>
    <scope>NUCLEOTIDE SEQUENCE</scope>
    <source>
        <strain evidence="8">CGMCC 1.15178</strain>
    </source>
</reference>
<protein>
    <recommendedName>
        <fullName evidence="6">2-oxoglutarate dehydrogenase E1 component</fullName>
        <ecNumber evidence="6">1.2.4.2</ecNumber>
    </recommendedName>
    <alternativeName>
        <fullName evidence="6">Alpha-ketoglutarate dehydrogenase</fullName>
    </alternativeName>
</protein>
<dbReference type="InterPro" id="IPR023784">
    <property type="entry name" value="2oxoglutarate_DH_E1_bac"/>
</dbReference>
<dbReference type="InterPro" id="IPR005475">
    <property type="entry name" value="Transketolase-like_Pyr-bd"/>
</dbReference>
<dbReference type="Gene3D" id="1.10.287.1150">
    <property type="entry name" value="TPP helical domain"/>
    <property type="match status" value="1"/>
</dbReference>
<dbReference type="NCBIfam" id="NF008907">
    <property type="entry name" value="PRK12270.1"/>
    <property type="match status" value="1"/>
</dbReference>
<feature type="domain" description="Transketolase-like pyrimidine-binding" evidence="7">
    <location>
        <begin position="606"/>
        <end position="802"/>
    </location>
</feature>
<comment type="similarity">
    <text evidence="6">Belongs to the alpha-ketoglutarate dehydrogenase family.</text>
</comment>
<dbReference type="InterPro" id="IPR011603">
    <property type="entry name" value="2oxoglutarate_DH_E1"/>
</dbReference>
<comment type="caution">
    <text evidence="8">The sequence shown here is derived from an EMBL/GenBank/DDBJ whole genome shotgun (WGS) entry which is preliminary data.</text>
</comment>
<dbReference type="Gene3D" id="3.40.50.11610">
    <property type="entry name" value="Multifunctional 2-oxoglutarate metabolism enzyme, C-terminal domain"/>
    <property type="match status" value="1"/>
</dbReference>
<dbReference type="InterPro" id="IPR031717">
    <property type="entry name" value="ODO-1/KGD_C"/>
</dbReference>
<comment type="cofactor">
    <cofactor evidence="1 6">
        <name>thiamine diphosphate</name>
        <dbReference type="ChEBI" id="CHEBI:58937"/>
    </cofactor>
</comment>
<dbReference type="FunFam" id="3.40.50.970:FF:000036">
    <property type="entry name" value="2-oxoglutarate dehydrogenase E1 component"/>
    <property type="match status" value="1"/>
</dbReference>
<keyword evidence="4 6" id="KW-0324">Glycolysis</keyword>
<comment type="subunit">
    <text evidence="6">Homodimer. Part of the 2-oxoglutarate dehydrogenase (OGDH) complex composed of E1 (2-oxoglutarate dehydrogenase), E2 (dihydrolipoamide succinyltransferase) and E3 (dihydrolipoamide dehydrogenase); the complex contains multiple copies of the three enzymatic components (E1, E2 and E3).</text>
</comment>
<organism evidence="8 9">
    <name type="scientific">Paenibacillus nasutitermitis</name>
    <dbReference type="NCBI Taxonomy" id="1652958"/>
    <lineage>
        <taxon>Bacteria</taxon>
        <taxon>Bacillati</taxon>
        <taxon>Bacillota</taxon>
        <taxon>Bacilli</taxon>
        <taxon>Bacillales</taxon>
        <taxon>Paenibacillaceae</taxon>
        <taxon>Paenibacillus</taxon>
    </lineage>
</organism>
<dbReference type="Pfam" id="PF00676">
    <property type="entry name" value="E1_dh"/>
    <property type="match status" value="1"/>
</dbReference>
<dbReference type="GO" id="GO:0030976">
    <property type="term" value="F:thiamine pyrophosphate binding"/>
    <property type="evidence" value="ECO:0007669"/>
    <property type="project" value="UniProtKB-UniRule"/>
</dbReference>
<dbReference type="Pfam" id="PF16870">
    <property type="entry name" value="OxoGdeHyase_C"/>
    <property type="match status" value="1"/>
</dbReference>
<proteinExistence type="inferred from homology"/>
<evidence type="ECO:0000256" key="4">
    <source>
        <dbReference type="ARBA" id="ARBA00023152"/>
    </source>
</evidence>
<gene>
    <name evidence="6 8" type="primary">odhA</name>
    <name evidence="8" type="ORF">GCM10010911_21060</name>
</gene>
<comment type="function">
    <text evidence="6">E1 component of the 2-oxoglutarate dehydrogenase (OGDH) complex which catalyzes the decarboxylation of 2-oxoglutarate, the first step in the conversion of 2-oxoglutarate to succinyl-CoA and CO(2).</text>
</comment>
<reference evidence="8" key="1">
    <citation type="journal article" date="2014" name="Int. J. Syst. Evol. Microbiol.">
        <title>Complete genome sequence of Corynebacterium casei LMG S-19264T (=DSM 44701T), isolated from a smear-ripened cheese.</title>
        <authorList>
            <consortium name="US DOE Joint Genome Institute (JGI-PGF)"/>
            <person name="Walter F."/>
            <person name="Albersmeier A."/>
            <person name="Kalinowski J."/>
            <person name="Ruckert C."/>
        </authorList>
    </citation>
    <scope>NUCLEOTIDE SEQUENCE</scope>
    <source>
        <strain evidence="8">CGMCC 1.15178</strain>
    </source>
</reference>
<evidence type="ECO:0000256" key="6">
    <source>
        <dbReference type="HAMAP-Rule" id="MF_01169"/>
    </source>
</evidence>
<dbReference type="AlphaFoldDB" id="A0A916YV91"/>
<dbReference type="SUPFAM" id="SSF52518">
    <property type="entry name" value="Thiamin diphosphate-binding fold (THDP-binding)"/>
    <property type="match status" value="2"/>
</dbReference>
<evidence type="ECO:0000259" key="7">
    <source>
        <dbReference type="SMART" id="SM00861"/>
    </source>
</evidence>
<dbReference type="GO" id="GO:0005829">
    <property type="term" value="C:cytosol"/>
    <property type="evidence" value="ECO:0007669"/>
    <property type="project" value="TreeGrafter"/>
</dbReference>
<dbReference type="InterPro" id="IPR029061">
    <property type="entry name" value="THDP-binding"/>
</dbReference>
<dbReference type="Proteomes" id="UP000612456">
    <property type="component" value="Unassembled WGS sequence"/>
</dbReference>
<sequence length="974" mass="108351">MKTEHDISQSPWHFYYGPNLGYIQEVYEQYLKNPDDVDSSYKELFQRWGPPSSPASASAVQASSVTNGAAAVQTTISADPAFLKKVVDAGKLVRNIRTYGHLAAQNDPLGLSNSTDTSLLKPETFQLTREDLKAIPASLIWEEAPESIQNGWDALQKLQETYTQSLGFEFGHIHEENERIWLNRQAESGMAAKPLSVTERTALLNRLIEVEQFETFLQRAFLGQKRFSIEGNDMLVPMLDEIVRELAHDGARHILMGMAHRGRLNVLTHVLGKPYGTIFSEFHHAPNKDLIPSEGSIGISFGWTGDVKYHLGAHRSVKAGETVETRISLANNPSHLEYVNPVVEGFTRAAQDDRSKPGYPVPDFGAAAAVLIHGDAAFAGEGIVAESLNFKKLQGYENGGTIHIIVNNRIGFTTESSDSRSTHYASDLAKGYEIPIVHVSADDPEACIAAVRMACEYRHKFHKDFLIDMIGYRRYGHNETDDPETTQPLLYQKQRNHPRVVSIYENVLKSKGLITDEKLEETKQAGLSRLQAELDLVKDNEKQGKIGRMDTSARLRSKEINTAVPHDKLRSINANLLKWPEGFTVYGKLERILMRRSDALDEGGKVDWGQAETLAFATILADGKPIRLSGQDSERATFAHRNLVLHDPVTGATHCPLHTLPEARASFAVYNSPLSEAAVLGFDYGYNVHSPETLVIWEAQYGDFANAAQVIIDQFLSAGRVKWSQNSSLVMLLPHGYEGQGPEHSSARLERFLSLAAEDNWTVANLTSAAQYFHLLRRQAAITNTEEARPLIVMAPKSLIRNSLVASDSKALSEGAFQPVLEQPGLGSSARKVERLILCSGKIAIDLATALEAGKDGENAETKDWSWLHIARVEQLYPFPKGDVERIIARFPNLKEIVWVQEEPQNMGAWNYIEPRIRARAPRKSAVRYIGLPKRSSPASGFQYIHNMEQQRIISVALNRGTLTVNAKEDNGDE</sequence>
<dbReference type="PANTHER" id="PTHR23152:SF4">
    <property type="entry name" value="2-OXOADIPATE DEHYDROGENASE COMPLEX COMPONENT E1"/>
    <property type="match status" value="1"/>
</dbReference>
<dbReference type="GO" id="GO:0006096">
    <property type="term" value="P:glycolytic process"/>
    <property type="evidence" value="ECO:0007669"/>
    <property type="project" value="UniProtKB-UniRule"/>
</dbReference>
<dbReference type="PIRSF" id="PIRSF000157">
    <property type="entry name" value="Oxoglu_dh_E1"/>
    <property type="match status" value="1"/>
</dbReference>
<dbReference type="EMBL" id="BMHP01000002">
    <property type="protein sequence ID" value="GGD63063.1"/>
    <property type="molecule type" value="Genomic_DNA"/>
</dbReference>
<evidence type="ECO:0000256" key="2">
    <source>
        <dbReference type="ARBA" id="ARBA00023002"/>
    </source>
</evidence>
<keyword evidence="2 6" id="KW-0560">Oxidoreductase</keyword>
<dbReference type="NCBIfam" id="TIGR00239">
    <property type="entry name" value="2oxo_dh_E1"/>
    <property type="match status" value="1"/>
</dbReference>
<dbReference type="GO" id="GO:0045252">
    <property type="term" value="C:oxoglutarate dehydrogenase complex"/>
    <property type="evidence" value="ECO:0007669"/>
    <property type="project" value="TreeGrafter"/>
</dbReference>
<dbReference type="Pfam" id="PF02779">
    <property type="entry name" value="Transket_pyr"/>
    <property type="match status" value="1"/>
</dbReference>